<name>B7G6V0_PHATC</name>
<dbReference type="InParanoid" id="B7G6V0"/>
<dbReference type="AlphaFoldDB" id="B7G6V0"/>
<accession>B7G6V0</accession>
<dbReference type="PaxDb" id="2850-Phatr48356"/>
<organism evidence="2 3">
    <name type="scientific">Phaeodactylum tricornutum (strain CCAP 1055/1)</name>
    <dbReference type="NCBI Taxonomy" id="556484"/>
    <lineage>
        <taxon>Eukaryota</taxon>
        <taxon>Sar</taxon>
        <taxon>Stramenopiles</taxon>
        <taxon>Ochrophyta</taxon>
        <taxon>Bacillariophyta</taxon>
        <taxon>Bacillariophyceae</taxon>
        <taxon>Bacillariophycidae</taxon>
        <taxon>Naviculales</taxon>
        <taxon>Phaeodactylaceae</taxon>
        <taxon>Phaeodactylum</taxon>
    </lineage>
</organism>
<feature type="chain" id="PRO_5002855492" description="DUF11 domain-containing protein" evidence="1">
    <location>
        <begin position="24"/>
        <end position="653"/>
    </location>
</feature>
<dbReference type="RefSeq" id="XP_002182794.1">
    <property type="nucleotide sequence ID" value="XM_002182758.1"/>
</dbReference>
<keyword evidence="3" id="KW-1185">Reference proteome</keyword>
<evidence type="ECO:0000256" key="1">
    <source>
        <dbReference type="SAM" id="SignalP"/>
    </source>
</evidence>
<evidence type="ECO:0000313" key="3">
    <source>
        <dbReference type="Proteomes" id="UP000000759"/>
    </source>
</evidence>
<gene>
    <name evidence="2" type="ORF">PHATRDRAFT_48356</name>
</gene>
<dbReference type="OrthoDB" id="47065at2759"/>
<keyword evidence="1" id="KW-0732">Signal</keyword>
<evidence type="ECO:0008006" key="4">
    <source>
        <dbReference type="Google" id="ProtNLM"/>
    </source>
</evidence>
<reference evidence="3" key="2">
    <citation type="submission" date="2008-08" db="EMBL/GenBank/DDBJ databases">
        <authorList>
            <consortium name="Diatom Consortium"/>
            <person name="Grigoriev I."/>
            <person name="Grimwood J."/>
            <person name="Kuo A."/>
            <person name="Otillar R.P."/>
            <person name="Salamov A."/>
            <person name="Detter J.C."/>
            <person name="Lindquist E."/>
            <person name="Shapiro H."/>
            <person name="Lucas S."/>
            <person name="Glavina del Rio T."/>
            <person name="Pitluck S."/>
            <person name="Rokhsar D."/>
            <person name="Bowler C."/>
        </authorList>
    </citation>
    <scope>GENOME REANNOTATION</scope>
    <source>
        <strain evidence="3">CCAP 1055/1</strain>
    </source>
</reference>
<dbReference type="Proteomes" id="UP000000759">
    <property type="component" value="Chromosome 17"/>
</dbReference>
<protein>
    <recommendedName>
        <fullName evidence="4">DUF11 domain-containing protein</fullName>
    </recommendedName>
</protein>
<evidence type="ECO:0000313" key="2">
    <source>
        <dbReference type="EMBL" id="EEC45530.1"/>
    </source>
</evidence>
<dbReference type="GeneID" id="7203629"/>
<sequence length="653" mass="71122">MKFYRAIASFQMALLGTASVAVAQQLKPRPMQTYFVPLPETDIFYETFDRINAIATAPVMSIISVSISTDNTIVWYDEWEDDYDQSVDQPGSTTKIWGDGIASNGCAPGVTPCTNTNDRLRAGQAIILENWVDLPRNNKQIRFDGGDRIQASFPIAVTRAQYPKEPGSLLAGAAEVFDTMRWGREFVAPVGQDIRGANYRDAFEYTALYMMAEEDDTIVTLPDGSKIFLDMGKSHLVRVNMGAKISADHNIQVHVLAGDIGSTYEMRWFALVPAAIWSSEYITPVGDSTAETKVVCYNGGTSSITVDYQYFTGTTLQRKTMTLAPNTVGQSLFIPTNSGARFNSTGKFIALSTSDTLSSTSGQIYDWGFPVMPRSQLSSQVLIGWGYGCTGKVCVGGQGSRSVVWITPTANADLYIDYNNDGVVDSQVAANYLSSTRITDTDNDMTGAMIWATVRNTGPFGTAVDIAAAWGQDGSHGVVNPGDTLLYTIRIQNLGQVDVNINGLTIINNGVPPLTTYIPNSVWYKPDGGAAPIKVPDKTTGTPNPLDAEGIPNPVKLTKRGGTHEIVFAVTTQGTVDRIIPNNGFIVQSDNRPNLPFAVDIPLVVPTAQPKVANNNNGTVCIPLTARREVRRQLREEGRRERRRLAEEAIYEA</sequence>
<dbReference type="KEGG" id="pti:PHATRDRAFT_48356"/>
<reference evidence="2 3" key="1">
    <citation type="journal article" date="2008" name="Nature">
        <title>The Phaeodactylum genome reveals the evolutionary history of diatom genomes.</title>
        <authorList>
            <person name="Bowler C."/>
            <person name="Allen A.E."/>
            <person name="Badger J.H."/>
            <person name="Grimwood J."/>
            <person name="Jabbari K."/>
            <person name="Kuo A."/>
            <person name="Maheswari U."/>
            <person name="Martens C."/>
            <person name="Maumus F."/>
            <person name="Otillar R.P."/>
            <person name="Rayko E."/>
            <person name="Salamov A."/>
            <person name="Vandepoele K."/>
            <person name="Beszteri B."/>
            <person name="Gruber A."/>
            <person name="Heijde M."/>
            <person name="Katinka M."/>
            <person name="Mock T."/>
            <person name="Valentin K."/>
            <person name="Verret F."/>
            <person name="Berges J.A."/>
            <person name="Brownlee C."/>
            <person name="Cadoret J.P."/>
            <person name="Chiovitti A."/>
            <person name="Choi C.J."/>
            <person name="Coesel S."/>
            <person name="De Martino A."/>
            <person name="Detter J.C."/>
            <person name="Durkin C."/>
            <person name="Falciatore A."/>
            <person name="Fournet J."/>
            <person name="Haruta M."/>
            <person name="Huysman M.J."/>
            <person name="Jenkins B.D."/>
            <person name="Jiroutova K."/>
            <person name="Jorgensen R.E."/>
            <person name="Joubert Y."/>
            <person name="Kaplan A."/>
            <person name="Kroger N."/>
            <person name="Kroth P.G."/>
            <person name="La Roche J."/>
            <person name="Lindquist E."/>
            <person name="Lommer M."/>
            <person name="Martin-Jezequel V."/>
            <person name="Lopez P.J."/>
            <person name="Lucas S."/>
            <person name="Mangogna M."/>
            <person name="McGinnis K."/>
            <person name="Medlin L.K."/>
            <person name="Montsant A."/>
            <person name="Oudot-Le Secq M.P."/>
            <person name="Napoli C."/>
            <person name="Obornik M."/>
            <person name="Parker M.S."/>
            <person name="Petit J.L."/>
            <person name="Porcel B.M."/>
            <person name="Poulsen N."/>
            <person name="Robison M."/>
            <person name="Rychlewski L."/>
            <person name="Rynearson T.A."/>
            <person name="Schmutz J."/>
            <person name="Shapiro H."/>
            <person name="Siaut M."/>
            <person name="Stanley M."/>
            <person name="Sussman M.R."/>
            <person name="Taylor A.R."/>
            <person name="Vardi A."/>
            <person name="von Dassow P."/>
            <person name="Vyverman W."/>
            <person name="Willis A."/>
            <person name="Wyrwicz L.S."/>
            <person name="Rokhsar D.S."/>
            <person name="Weissenbach J."/>
            <person name="Armbrust E.V."/>
            <person name="Green B.R."/>
            <person name="Van de Peer Y."/>
            <person name="Grigoriev I.V."/>
        </authorList>
    </citation>
    <scope>NUCLEOTIDE SEQUENCE [LARGE SCALE GENOMIC DNA]</scope>
    <source>
        <strain evidence="2 3">CCAP 1055/1</strain>
    </source>
</reference>
<feature type="signal peptide" evidence="1">
    <location>
        <begin position="1"/>
        <end position="23"/>
    </location>
</feature>
<proteinExistence type="predicted"/>
<dbReference type="EMBL" id="CM000619">
    <property type="protein sequence ID" value="EEC45530.1"/>
    <property type="molecule type" value="Genomic_DNA"/>
</dbReference>
<dbReference type="HOGENOM" id="CLU_420087_0_0_1"/>